<dbReference type="Proteomes" id="UP000004121">
    <property type="component" value="Unassembled WGS sequence"/>
</dbReference>
<sequence length="41" mass="4485">MQKNKGNTEIKCSINTGGKYSNSILWKNLPSYGIVPNDSIA</sequence>
<protein>
    <submittedName>
        <fullName evidence="1">Uncharacterized protein</fullName>
    </submittedName>
</protein>
<evidence type="ECO:0000313" key="1">
    <source>
        <dbReference type="EMBL" id="EEJ50146.1"/>
    </source>
</evidence>
<organism evidence="1 2">
    <name type="scientific">Oribacterium sinus F0268</name>
    <dbReference type="NCBI Taxonomy" id="585501"/>
    <lineage>
        <taxon>Bacteria</taxon>
        <taxon>Bacillati</taxon>
        <taxon>Bacillota</taxon>
        <taxon>Clostridia</taxon>
        <taxon>Lachnospirales</taxon>
        <taxon>Lachnospiraceae</taxon>
        <taxon>Oribacterium</taxon>
    </lineage>
</organism>
<reference evidence="1 2" key="1">
    <citation type="submission" date="2009-04" db="EMBL/GenBank/DDBJ databases">
        <authorList>
            <person name="Qin X."/>
            <person name="Bachman B."/>
            <person name="Battles P."/>
            <person name="Bell A."/>
            <person name="Bess C."/>
            <person name="Bickham C."/>
            <person name="Chaboub L."/>
            <person name="Chen D."/>
            <person name="Coyle M."/>
            <person name="Deiros D.R."/>
            <person name="Dinh H."/>
            <person name="Forbes L."/>
            <person name="Fowler G."/>
            <person name="Francisco L."/>
            <person name="Fu Q."/>
            <person name="Gubbala S."/>
            <person name="Hale W."/>
            <person name="Han Y."/>
            <person name="Hemphill L."/>
            <person name="Highlander S.K."/>
            <person name="Hirani K."/>
            <person name="Hogues M."/>
            <person name="Jackson L."/>
            <person name="Jakkamsetti A."/>
            <person name="Javaid M."/>
            <person name="Jiang H."/>
            <person name="Korchina V."/>
            <person name="Kovar C."/>
            <person name="Lara F."/>
            <person name="Lee S."/>
            <person name="Mata R."/>
            <person name="Mathew T."/>
            <person name="Moen C."/>
            <person name="Morales K."/>
            <person name="Munidasa M."/>
            <person name="Nazareth L."/>
            <person name="Ngo R."/>
            <person name="Nguyen L."/>
            <person name="Okwuonu G."/>
            <person name="Ongeri F."/>
            <person name="Patil S."/>
            <person name="Petrosino J."/>
            <person name="Pham C."/>
            <person name="Pham P."/>
            <person name="Pu L.-L."/>
            <person name="Puazo M."/>
            <person name="Raj R."/>
            <person name="Reid J."/>
            <person name="Rouhana J."/>
            <person name="Saada N."/>
            <person name="Shang Y."/>
            <person name="Simmons D."/>
            <person name="Thornton R."/>
            <person name="Warren J."/>
            <person name="Weissenberger G."/>
            <person name="Zhang J."/>
            <person name="Zhang L."/>
            <person name="Zhou C."/>
            <person name="Zhu D."/>
            <person name="Muzny D."/>
            <person name="Worley K."/>
            <person name="Gibbs R."/>
        </authorList>
    </citation>
    <scope>NUCLEOTIDE SEQUENCE [LARGE SCALE GENOMIC DNA]</scope>
    <source>
        <strain evidence="1 2">F0268</strain>
    </source>
</reference>
<accession>C2L1G0</accession>
<comment type="caution">
    <text evidence="1">The sequence shown here is derived from an EMBL/GenBank/DDBJ whole genome shotgun (WGS) entry which is preliminary data.</text>
</comment>
<dbReference type="InParanoid" id="C2L1G0"/>
<dbReference type="AlphaFoldDB" id="C2L1G0"/>
<name>C2L1G0_9FIRM</name>
<dbReference type="EMBL" id="ACKX01000243">
    <property type="protein sequence ID" value="EEJ50146.1"/>
    <property type="molecule type" value="Genomic_DNA"/>
</dbReference>
<evidence type="ECO:0000313" key="2">
    <source>
        <dbReference type="Proteomes" id="UP000004121"/>
    </source>
</evidence>
<dbReference type="HOGENOM" id="CLU_3273675_0_0_9"/>
<gene>
    <name evidence="1" type="ORF">HMPREF6123_2579</name>
</gene>
<keyword evidence="2" id="KW-1185">Reference proteome</keyword>
<dbReference type="STRING" id="585501.HMPREF6123_2579"/>
<proteinExistence type="predicted"/>